<gene>
    <name evidence="1" type="primary">EIF2D</name>
    <name evidence="1" type="ORF">EV182_002610</name>
</gene>
<keyword evidence="1" id="KW-0396">Initiation factor</keyword>
<dbReference type="EMBL" id="JAMZIH010005702">
    <property type="protein sequence ID" value="KAJ1674764.1"/>
    <property type="molecule type" value="Genomic_DNA"/>
</dbReference>
<dbReference type="Proteomes" id="UP001145114">
    <property type="component" value="Unassembled WGS sequence"/>
</dbReference>
<keyword evidence="1" id="KW-0648">Protein biosynthesis</keyword>
<protein>
    <submittedName>
        <fullName evidence="1">Eukaryotic translation initiation factor 2D</fullName>
    </submittedName>
</protein>
<evidence type="ECO:0000313" key="1">
    <source>
        <dbReference type="EMBL" id="KAJ1674764.1"/>
    </source>
</evidence>
<organism evidence="1 2">
    <name type="scientific">Spiromyces aspiralis</name>
    <dbReference type="NCBI Taxonomy" id="68401"/>
    <lineage>
        <taxon>Eukaryota</taxon>
        <taxon>Fungi</taxon>
        <taxon>Fungi incertae sedis</taxon>
        <taxon>Zoopagomycota</taxon>
        <taxon>Kickxellomycotina</taxon>
        <taxon>Kickxellomycetes</taxon>
        <taxon>Kickxellales</taxon>
        <taxon>Kickxellaceae</taxon>
        <taxon>Spiromyces</taxon>
    </lineage>
</organism>
<keyword evidence="2" id="KW-1185">Reference proteome</keyword>
<evidence type="ECO:0000313" key="2">
    <source>
        <dbReference type="Proteomes" id="UP001145114"/>
    </source>
</evidence>
<feature type="non-terminal residue" evidence="1">
    <location>
        <position position="60"/>
    </location>
</feature>
<sequence>MPVISKLISGADLMIPGIVVPQEGIPDVKKGDLVSIAACGRCNGNRLDPDLEWDCQGGEG</sequence>
<reference evidence="1" key="1">
    <citation type="submission" date="2022-06" db="EMBL/GenBank/DDBJ databases">
        <title>Phylogenomic reconstructions and comparative analyses of Kickxellomycotina fungi.</title>
        <authorList>
            <person name="Reynolds N.K."/>
            <person name="Stajich J.E."/>
            <person name="Barry K."/>
            <person name="Grigoriev I.V."/>
            <person name="Crous P."/>
            <person name="Smith M.E."/>
        </authorList>
    </citation>
    <scope>NUCLEOTIDE SEQUENCE</scope>
    <source>
        <strain evidence="1">RSA 2271</strain>
    </source>
</reference>
<accession>A0ACC1HKD7</accession>
<name>A0ACC1HKD7_9FUNG</name>
<proteinExistence type="predicted"/>
<comment type="caution">
    <text evidence="1">The sequence shown here is derived from an EMBL/GenBank/DDBJ whole genome shotgun (WGS) entry which is preliminary data.</text>
</comment>